<evidence type="ECO:0000313" key="2">
    <source>
        <dbReference type="EMBL" id="NJP38163.1"/>
    </source>
</evidence>
<comment type="caution">
    <text evidence="2">The sequence shown here is derived from an EMBL/GenBank/DDBJ whole genome shotgun (WGS) entry which is preliminary data.</text>
</comment>
<evidence type="ECO:0000313" key="3">
    <source>
        <dbReference type="Proteomes" id="UP000752012"/>
    </source>
</evidence>
<sequence>MKRIIGVAAILAGILHMRWRANATQMLEHSVSVSHAGMKCRLLFISDLHSRRLRKNDIQFFPKPADAVIIGGDMADSETAVSVIRDNLVLLKEIGPIYAVRGNHDFRRLPLLHGFYEKFDVRLLVNEWVQLKNGLILAGSDDELAGKPHKLMSIPMKASGPFIWICHNPRTPLTVRLNRRPDLILSGHTHGGQIRLGPFGLDEVGGMKSRFRTKLLISNGYGTRKIPLRLGAPPHIHSINMINHH</sequence>
<dbReference type="GO" id="GO:0008758">
    <property type="term" value="F:UDP-2,3-diacylglucosamine hydrolase activity"/>
    <property type="evidence" value="ECO:0007669"/>
    <property type="project" value="TreeGrafter"/>
</dbReference>
<dbReference type="InterPro" id="IPR029052">
    <property type="entry name" value="Metallo-depent_PP-like"/>
</dbReference>
<dbReference type="PANTHER" id="PTHR31302:SF32">
    <property type="entry name" value="PHOSPHOESTERASE"/>
    <property type="match status" value="1"/>
</dbReference>
<keyword evidence="3" id="KW-1185">Reference proteome</keyword>
<accession>A0A969PUH2</accession>
<dbReference type="GO" id="GO:0009245">
    <property type="term" value="P:lipid A biosynthetic process"/>
    <property type="evidence" value="ECO:0007669"/>
    <property type="project" value="TreeGrafter"/>
</dbReference>
<organism evidence="2 3">
    <name type="scientific">Alkalicoccus luteus</name>
    <dbReference type="NCBI Taxonomy" id="1237094"/>
    <lineage>
        <taxon>Bacteria</taxon>
        <taxon>Bacillati</taxon>
        <taxon>Bacillota</taxon>
        <taxon>Bacilli</taxon>
        <taxon>Bacillales</taxon>
        <taxon>Bacillaceae</taxon>
        <taxon>Alkalicoccus</taxon>
    </lineage>
</organism>
<protein>
    <recommendedName>
        <fullName evidence="1">Calcineurin-like phosphoesterase domain-containing protein</fullName>
    </recommendedName>
</protein>
<dbReference type="GO" id="GO:0016020">
    <property type="term" value="C:membrane"/>
    <property type="evidence" value="ECO:0007669"/>
    <property type="project" value="GOC"/>
</dbReference>
<evidence type="ECO:0000259" key="1">
    <source>
        <dbReference type="Pfam" id="PF00149"/>
    </source>
</evidence>
<dbReference type="InterPro" id="IPR004843">
    <property type="entry name" value="Calcineurin-like_PHP"/>
</dbReference>
<dbReference type="InterPro" id="IPR051158">
    <property type="entry name" value="Metallophosphoesterase_sf"/>
</dbReference>
<dbReference type="AlphaFoldDB" id="A0A969PUH2"/>
<gene>
    <name evidence="2" type="ORF">HCN83_11270</name>
</gene>
<dbReference type="SUPFAM" id="SSF56300">
    <property type="entry name" value="Metallo-dependent phosphatases"/>
    <property type="match status" value="1"/>
</dbReference>
<dbReference type="RefSeq" id="WP_168007383.1">
    <property type="nucleotide sequence ID" value="NZ_JAATHJ010000017.1"/>
</dbReference>
<dbReference type="Pfam" id="PF00149">
    <property type="entry name" value="Metallophos"/>
    <property type="match status" value="1"/>
</dbReference>
<reference evidence="2 3" key="1">
    <citation type="submission" date="2020-03" db="EMBL/GenBank/DDBJ databases">
        <title>Assessment of the enzymatic potential of alkaline-tolerant lipase obtained from Bacillus luteus H11 (technogenic soil) for the bioremediation of saline soils contaminated with petroleum substances.</title>
        <authorList>
            <person name="Kalwasinska A."/>
        </authorList>
    </citation>
    <scope>NUCLEOTIDE SEQUENCE [LARGE SCALE GENOMIC DNA]</scope>
    <source>
        <strain evidence="2 3">H11</strain>
    </source>
</reference>
<name>A0A969PUH2_9BACI</name>
<feature type="domain" description="Calcineurin-like phosphoesterase" evidence="1">
    <location>
        <begin position="41"/>
        <end position="191"/>
    </location>
</feature>
<dbReference type="PANTHER" id="PTHR31302">
    <property type="entry name" value="TRANSMEMBRANE PROTEIN WITH METALLOPHOSPHOESTERASE DOMAIN-RELATED"/>
    <property type="match status" value="1"/>
</dbReference>
<dbReference type="Proteomes" id="UP000752012">
    <property type="component" value="Unassembled WGS sequence"/>
</dbReference>
<dbReference type="EMBL" id="JAATHJ010000017">
    <property type="protein sequence ID" value="NJP38163.1"/>
    <property type="molecule type" value="Genomic_DNA"/>
</dbReference>
<dbReference type="Gene3D" id="3.60.21.10">
    <property type="match status" value="1"/>
</dbReference>
<proteinExistence type="predicted"/>